<keyword evidence="5 7" id="KW-0472">Membrane</keyword>
<dbReference type="InterPro" id="IPR050220">
    <property type="entry name" value="Type_II_DNA_Topoisomerases"/>
</dbReference>
<proteinExistence type="inferred from homology"/>
<evidence type="ECO:0000259" key="11">
    <source>
        <dbReference type="PROSITE" id="PS52040"/>
    </source>
</evidence>
<dbReference type="EMBL" id="BMXP01000002">
    <property type="protein sequence ID" value="GGW78721.1"/>
    <property type="molecule type" value="Genomic_DNA"/>
</dbReference>
<dbReference type="GO" id="GO:0003677">
    <property type="term" value="F:DNA binding"/>
    <property type="evidence" value="ECO:0007669"/>
    <property type="project" value="UniProtKB-UniRule"/>
</dbReference>
<reference evidence="12" key="2">
    <citation type="submission" date="2020-09" db="EMBL/GenBank/DDBJ databases">
        <authorList>
            <person name="Sun Q."/>
            <person name="Kim S."/>
        </authorList>
    </citation>
    <scope>NUCLEOTIDE SEQUENCE</scope>
    <source>
        <strain evidence="12">KCTC 22164</strain>
    </source>
</reference>
<reference evidence="12" key="1">
    <citation type="journal article" date="2014" name="Int. J. Syst. Evol. Microbiol.">
        <title>Complete genome sequence of Corynebacterium casei LMG S-19264T (=DSM 44701T), isolated from a smear-ripened cheese.</title>
        <authorList>
            <consortium name="US DOE Joint Genome Institute (JGI-PGF)"/>
            <person name="Walter F."/>
            <person name="Albersmeier A."/>
            <person name="Kalinowski J."/>
            <person name="Ruckert C."/>
        </authorList>
    </citation>
    <scope>NUCLEOTIDE SEQUENCE</scope>
    <source>
        <strain evidence="12">KCTC 22164</strain>
    </source>
</reference>
<evidence type="ECO:0000256" key="9">
    <source>
        <dbReference type="SAM" id="Coils"/>
    </source>
</evidence>
<dbReference type="InterPro" id="IPR013760">
    <property type="entry name" value="Topo_IIA-like_dom_sf"/>
</dbReference>
<dbReference type="SMART" id="SM00434">
    <property type="entry name" value="TOP4c"/>
    <property type="match status" value="1"/>
</dbReference>
<keyword evidence="6 7" id="KW-0413">Isomerase</keyword>
<dbReference type="AlphaFoldDB" id="A0A918MXD3"/>
<dbReference type="PANTHER" id="PTHR43493:SF1">
    <property type="entry name" value="DNA TOPOISOMERASE 4 SUBUNIT A"/>
    <property type="match status" value="1"/>
</dbReference>
<dbReference type="GO" id="GO:0003918">
    <property type="term" value="F:DNA topoisomerase type II (double strand cut, ATP-hydrolyzing) activity"/>
    <property type="evidence" value="ECO:0007669"/>
    <property type="project" value="UniProtKB-UniRule"/>
</dbReference>
<dbReference type="Pfam" id="PF00521">
    <property type="entry name" value="DNA_topoisoIV"/>
    <property type="match status" value="1"/>
</dbReference>
<sequence length="767" mass="84996">MSDQITINQDGIEQLPLRTFTEDAYLNYSMYVIMDRALPHIADGLKPVQRRIIYAMSDLGLSNNAKYKKSARTVGDVLGKFHPHGDSACYEAMVLMAQPFTYRYPLVDGQGNWGAPDDPKSFAAMRYTEARLSRFSEVLLSELGQGTVDWVPNFDGTLKEPSMLPARLPHILLNGVTGIAVGMATDIPPHNARETANACALLLDNSRATLEDVMDIVQAPDYPTDAEIITPRADIRKIYETGRGSIKMRAIFREEAGDIVITALPHQASGAKILEQIAAQMQAKKLPMVSDLRDDSDHENPTRLIITPRSNRVDTAQLMQHLFATTDLEKNYRVNLNMIGLDGRPQVKDLRTILSEWLSYRKDVVTRRLQYRLDKVLARLHILEGLLVAFLNIDEVIEIIRTFDEPKPELMSRFGLTDKQAEAILELKLRHLAKLEEMKIRGEQEELEQERDKLQTLLGSDRRLKTLIKKEILEAAEKYGDDRRSPLVERGEAKALSEKELVPAESVTVVLSEKGWARCAKGHDVDAAALNYKAGDNYLSSAIGKSNQPAVFLDTSGRAFACDAHSLPSARSQGEPMTGRFSIVAGETLAHVLMGRDDDRYLMASDGGYGFVGAFAGMVSKNKAGKAYLSVPTGAKVLTPRRVHNPDTDWCLAISTEGRMLLFPMRDLPSLGKGKGNKIINIPSAKAQSREEYVKLVDVVPDGAAVKITAGKRSMTLSAADLEHYRGERGRRGNKLPRGLQRVDSITIEQAAQTPTSDDLNPGEPQV</sequence>
<comment type="subunit">
    <text evidence="7">Heterotetramer composed of ParC and ParE.</text>
</comment>
<dbReference type="RefSeq" id="WP_189403925.1">
    <property type="nucleotide sequence ID" value="NZ_BMXP01000002.1"/>
</dbReference>
<feature type="site" description="Transition state stabilizer" evidence="7">
    <location>
        <position position="126"/>
    </location>
</feature>
<dbReference type="Gene3D" id="3.90.199.10">
    <property type="entry name" value="Topoisomerase II, domain 5"/>
    <property type="match status" value="1"/>
</dbReference>
<dbReference type="SUPFAM" id="SSF101904">
    <property type="entry name" value="GyrA/ParC C-terminal domain-like"/>
    <property type="match status" value="1"/>
</dbReference>
<evidence type="ECO:0000256" key="10">
    <source>
        <dbReference type="SAM" id="MobiDB-lite"/>
    </source>
</evidence>
<evidence type="ECO:0000256" key="6">
    <source>
        <dbReference type="ARBA" id="ARBA00023235"/>
    </source>
</evidence>
<dbReference type="GO" id="GO:0019897">
    <property type="term" value="C:extrinsic component of plasma membrane"/>
    <property type="evidence" value="ECO:0007669"/>
    <property type="project" value="UniProtKB-UniRule"/>
</dbReference>
<dbReference type="InterPro" id="IPR013757">
    <property type="entry name" value="Topo_IIA_A_a_sf"/>
</dbReference>
<dbReference type="InterPro" id="IPR002205">
    <property type="entry name" value="Topo_IIA_dom_A"/>
</dbReference>
<dbReference type="Gene3D" id="1.10.268.10">
    <property type="entry name" value="Topoisomerase, domain 3"/>
    <property type="match status" value="1"/>
</dbReference>
<dbReference type="GO" id="GO:0009330">
    <property type="term" value="C:DNA topoisomerase type II (double strand cut, ATP-hydrolyzing) complex"/>
    <property type="evidence" value="ECO:0007669"/>
    <property type="project" value="TreeGrafter"/>
</dbReference>
<feature type="active site" description="O-(5'-phospho-DNA)-tyrosine intermediate" evidence="7 8">
    <location>
        <position position="127"/>
    </location>
</feature>
<dbReference type="Gene3D" id="2.120.10.90">
    <property type="entry name" value="DNA gyrase/topoisomerase IV, subunit A, C-terminal"/>
    <property type="match status" value="1"/>
</dbReference>
<evidence type="ECO:0000256" key="1">
    <source>
        <dbReference type="ARBA" id="ARBA00000185"/>
    </source>
</evidence>
<comment type="caution">
    <text evidence="12">The sequence shown here is derived from an EMBL/GenBank/DDBJ whole genome shotgun (WGS) entry which is preliminary data.</text>
</comment>
<dbReference type="Gene3D" id="3.30.1360.40">
    <property type="match status" value="1"/>
</dbReference>
<evidence type="ECO:0000256" key="3">
    <source>
        <dbReference type="ARBA" id="ARBA00023029"/>
    </source>
</evidence>
<feature type="site" description="Interaction with DNA" evidence="7">
    <location>
        <position position="46"/>
    </location>
</feature>
<feature type="coiled-coil region" evidence="9">
    <location>
        <begin position="433"/>
        <end position="460"/>
    </location>
</feature>
<dbReference type="GO" id="GO:0007059">
    <property type="term" value="P:chromosome segregation"/>
    <property type="evidence" value="ECO:0007669"/>
    <property type="project" value="UniProtKB-UniRule"/>
</dbReference>
<evidence type="ECO:0000256" key="7">
    <source>
        <dbReference type="HAMAP-Rule" id="MF_00936"/>
    </source>
</evidence>
<dbReference type="NCBIfam" id="NF004044">
    <property type="entry name" value="PRK05561.1"/>
    <property type="match status" value="1"/>
</dbReference>
<keyword evidence="9" id="KW-0175">Coiled coil</keyword>
<keyword evidence="2 7" id="KW-1003">Cell membrane</keyword>
<feature type="region of interest" description="Disordered" evidence="10">
    <location>
        <begin position="747"/>
        <end position="767"/>
    </location>
</feature>
<dbReference type="EC" id="5.6.2.2" evidence="7"/>
<accession>A0A918MXD3</accession>
<evidence type="ECO:0000256" key="2">
    <source>
        <dbReference type="ARBA" id="ARBA00022475"/>
    </source>
</evidence>
<evidence type="ECO:0000256" key="5">
    <source>
        <dbReference type="ARBA" id="ARBA00023136"/>
    </source>
</evidence>
<feature type="compositionally biased region" description="Polar residues" evidence="10">
    <location>
        <begin position="747"/>
        <end position="759"/>
    </location>
</feature>
<feature type="domain" description="Topo IIA-type catalytic" evidence="11">
    <location>
        <begin position="38"/>
        <end position="501"/>
    </location>
</feature>
<dbReference type="InterPro" id="IPR005742">
    <property type="entry name" value="TopoIV_A_Gneg"/>
</dbReference>
<dbReference type="NCBIfam" id="TIGR01062">
    <property type="entry name" value="parC_Gneg"/>
    <property type="match status" value="1"/>
</dbReference>
<dbReference type="GO" id="GO:0006265">
    <property type="term" value="P:DNA topological change"/>
    <property type="evidence" value="ECO:0007669"/>
    <property type="project" value="UniProtKB-UniRule"/>
</dbReference>
<name>A0A918MXD3_9ALTE</name>
<evidence type="ECO:0000256" key="4">
    <source>
        <dbReference type="ARBA" id="ARBA00023125"/>
    </source>
</evidence>
<comment type="subcellular location">
    <subcellularLocation>
        <location evidence="7">Cell membrane</location>
        <topology evidence="7">Peripheral membrane protein</topology>
    </subcellularLocation>
</comment>
<dbReference type="GO" id="GO:0005694">
    <property type="term" value="C:chromosome"/>
    <property type="evidence" value="ECO:0007669"/>
    <property type="project" value="InterPro"/>
</dbReference>
<feature type="site" description="Interaction with DNA" evidence="7">
    <location>
        <position position="82"/>
    </location>
</feature>
<comment type="similarity">
    <text evidence="7">Belongs to the type II topoisomerase GyrA/ParC subunit family. ParC type 1 subfamily.</text>
</comment>
<organism evidence="12 13">
    <name type="scientific">Alteromonas halophila</name>
    <dbReference type="NCBI Taxonomy" id="516698"/>
    <lineage>
        <taxon>Bacteria</taxon>
        <taxon>Pseudomonadati</taxon>
        <taxon>Pseudomonadota</taxon>
        <taxon>Gammaproteobacteria</taxon>
        <taxon>Alteromonadales</taxon>
        <taxon>Alteromonadaceae</taxon>
        <taxon>Alteromonas/Salinimonas group</taxon>
        <taxon>Alteromonas</taxon>
    </lineage>
</organism>
<protein>
    <recommendedName>
        <fullName evidence="7">DNA topoisomerase 4 subunit A</fullName>
        <ecNumber evidence="7">5.6.2.2</ecNumber>
    </recommendedName>
    <alternativeName>
        <fullName evidence="7">Topoisomerase IV subunit A</fullName>
    </alternativeName>
</protein>
<dbReference type="Proteomes" id="UP000631300">
    <property type="component" value="Unassembled WGS sequence"/>
</dbReference>
<dbReference type="PANTHER" id="PTHR43493">
    <property type="entry name" value="DNA GYRASE/TOPOISOMERASE SUBUNIT A"/>
    <property type="match status" value="1"/>
</dbReference>
<comment type="catalytic activity">
    <reaction evidence="1 7 8">
        <text>ATP-dependent breakage, passage and rejoining of double-stranded DNA.</text>
        <dbReference type="EC" id="5.6.2.2"/>
    </reaction>
</comment>
<evidence type="ECO:0000313" key="13">
    <source>
        <dbReference type="Proteomes" id="UP000631300"/>
    </source>
</evidence>
<dbReference type="FunFam" id="1.10.268.10:FF:000001">
    <property type="entry name" value="DNA gyrase subunit A"/>
    <property type="match status" value="1"/>
</dbReference>
<evidence type="ECO:0000256" key="8">
    <source>
        <dbReference type="PROSITE-ProRule" id="PRU01384"/>
    </source>
</evidence>
<feature type="site" description="Interaction with DNA" evidence="7">
    <location>
        <position position="84"/>
    </location>
</feature>
<dbReference type="HAMAP" id="MF_00936">
    <property type="entry name" value="ParC_type1"/>
    <property type="match status" value="1"/>
</dbReference>
<gene>
    <name evidence="7 12" type="primary">parC</name>
    <name evidence="12" type="ORF">GCM10007391_09190</name>
</gene>
<evidence type="ECO:0000313" key="12">
    <source>
        <dbReference type="EMBL" id="GGW78721.1"/>
    </source>
</evidence>
<dbReference type="InterPro" id="IPR013758">
    <property type="entry name" value="Topo_IIA_A/C_ab"/>
</dbReference>
<dbReference type="GO" id="GO:0005737">
    <property type="term" value="C:cytoplasm"/>
    <property type="evidence" value="ECO:0007669"/>
    <property type="project" value="TreeGrafter"/>
</dbReference>
<keyword evidence="3 7" id="KW-0799">Topoisomerase</keyword>
<comment type="function">
    <text evidence="7">Topoisomerase IV is essential for chromosome segregation. It relaxes supercoiled DNA. Performs the decatenation events required during the replication of a circular DNA molecule.</text>
</comment>
<dbReference type="InterPro" id="IPR035516">
    <property type="entry name" value="Gyrase/topoIV_suA_C"/>
</dbReference>
<dbReference type="PROSITE" id="PS52040">
    <property type="entry name" value="TOPO_IIA"/>
    <property type="match status" value="1"/>
</dbReference>
<keyword evidence="4 7" id="KW-0238">DNA-binding</keyword>
<dbReference type="CDD" id="cd00187">
    <property type="entry name" value="TOP4c"/>
    <property type="match status" value="1"/>
</dbReference>
<dbReference type="SUPFAM" id="SSF56719">
    <property type="entry name" value="Type II DNA topoisomerase"/>
    <property type="match status" value="1"/>
</dbReference>
<dbReference type="GO" id="GO:0005524">
    <property type="term" value="F:ATP binding"/>
    <property type="evidence" value="ECO:0007669"/>
    <property type="project" value="InterPro"/>
</dbReference>
<keyword evidence="13" id="KW-1185">Reference proteome</keyword>